<dbReference type="GO" id="GO:0000272">
    <property type="term" value="P:polysaccharide catabolic process"/>
    <property type="evidence" value="ECO:0007669"/>
    <property type="project" value="UniProtKB-KW"/>
</dbReference>
<dbReference type="SUPFAM" id="SSF51445">
    <property type="entry name" value="(Trans)glycosidases"/>
    <property type="match status" value="1"/>
</dbReference>
<dbReference type="InterPro" id="IPR017853">
    <property type="entry name" value="GH"/>
</dbReference>
<keyword evidence="5 7" id="KW-0326">Glycosidase</keyword>
<dbReference type="InterPro" id="IPR001579">
    <property type="entry name" value="Glyco_hydro_18_chit_AS"/>
</dbReference>
<evidence type="ECO:0000256" key="1">
    <source>
        <dbReference type="ARBA" id="ARBA00000822"/>
    </source>
</evidence>
<dbReference type="SUPFAM" id="SSF54556">
    <property type="entry name" value="Chitinase insertion domain"/>
    <property type="match status" value="1"/>
</dbReference>
<dbReference type="InterPro" id="IPR029070">
    <property type="entry name" value="Chitinase_insertion_sf"/>
</dbReference>
<dbReference type="Gene3D" id="3.10.50.10">
    <property type="match status" value="1"/>
</dbReference>
<evidence type="ECO:0000256" key="3">
    <source>
        <dbReference type="ARBA" id="ARBA00023024"/>
    </source>
</evidence>
<keyword evidence="6" id="KW-0624">Polysaccharide degradation</keyword>
<dbReference type="InterPro" id="IPR050314">
    <property type="entry name" value="Glycosyl_Hydrlase_18"/>
</dbReference>
<dbReference type="InterPro" id="IPR011583">
    <property type="entry name" value="Chitinase_II/V-like_cat"/>
</dbReference>
<dbReference type="PANTHER" id="PTHR11177">
    <property type="entry name" value="CHITINASE"/>
    <property type="match status" value="1"/>
</dbReference>
<comment type="caution">
    <text evidence="11">The sequence shown here is derived from an EMBL/GenBank/DDBJ whole genome shotgun (WGS) entry which is preliminary data.</text>
</comment>
<dbReference type="Gene3D" id="3.20.20.80">
    <property type="entry name" value="Glycosidases"/>
    <property type="match status" value="1"/>
</dbReference>
<dbReference type="InterPro" id="IPR001223">
    <property type="entry name" value="Glyco_hydro18_cat"/>
</dbReference>
<name>A0A9W8G7C3_9FUNG</name>
<evidence type="ECO:0000256" key="6">
    <source>
        <dbReference type="ARBA" id="ARBA00023326"/>
    </source>
</evidence>
<dbReference type="GO" id="GO:0006032">
    <property type="term" value="P:chitin catabolic process"/>
    <property type="evidence" value="ECO:0007669"/>
    <property type="project" value="UniProtKB-KW"/>
</dbReference>
<dbReference type="SMART" id="SM00636">
    <property type="entry name" value="Glyco_18"/>
    <property type="match status" value="1"/>
</dbReference>
<reference evidence="11" key="1">
    <citation type="submission" date="2022-07" db="EMBL/GenBank/DDBJ databases">
        <title>Phylogenomic reconstructions and comparative analyses of Kickxellomycotina fungi.</title>
        <authorList>
            <person name="Reynolds N.K."/>
            <person name="Stajich J.E."/>
            <person name="Barry K."/>
            <person name="Grigoriev I.V."/>
            <person name="Crous P."/>
            <person name="Smith M.E."/>
        </authorList>
    </citation>
    <scope>NUCLEOTIDE SEQUENCE</scope>
    <source>
        <strain evidence="11">NRRL 3115</strain>
    </source>
</reference>
<gene>
    <name evidence="11" type="ORF">GGI25_003307</name>
</gene>
<evidence type="ECO:0000313" key="11">
    <source>
        <dbReference type="EMBL" id="KAJ2677087.1"/>
    </source>
</evidence>
<dbReference type="EMBL" id="JANBTW010000035">
    <property type="protein sequence ID" value="KAJ2677087.1"/>
    <property type="molecule type" value="Genomic_DNA"/>
</dbReference>
<feature type="chain" id="PRO_5040881175" description="GH18 domain-containing protein" evidence="9">
    <location>
        <begin position="22"/>
        <end position="397"/>
    </location>
</feature>
<keyword evidence="3" id="KW-0146">Chitin degradation</keyword>
<evidence type="ECO:0000256" key="5">
    <source>
        <dbReference type="ARBA" id="ARBA00023295"/>
    </source>
</evidence>
<dbReference type="GO" id="GO:0005576">
    <property type="term" value="C:extracellular region"/>
    <property type="evidence" value="ECO:0007669"/>
    <property type="project" value="TreeGrafter"/>
</dbReference>
<dbReference type="PROSITE" id="PS51910">
    <property type="entry name" value="GH18_2"/>
    <property type="match status" value="1"/>
</dbReference>
<keyword evidence="9" id="KW-0732">Signal</keyword>
<dbReference type="Proteomes" id="UP001151518">
    <property type="component" value="Unassembled WGS sequence"/>
</dbReference>
<evidence type="ECO:0000256" key="4">
    <source>
        <dbReference type="ARBA" id="ARBA00023277"/>
    </source>
</evidence>
<dbReference type="GO" id="GO:0008843">
    <property type="term" value="F:endochitinase activity"/>
    <property type="evidence" value="ECO:0007669"/>
    <property type="project" value="UniProtKB-EC"/>
</dbReference>
<dbReference type="AlphaFoldDB" id="A0A9W8G7C3"/>
<feature type="domain" description="GH18" evidence="10">
    <location>
        <begin position="23"/>
        <end position="397"/>
    </location>
</feature>
<accession>A0A9W8G7C3</accession>
<keyword evidence="4" id="KW-0119">Carbohydrate metabolism</keyword>
<protein>
    <recommendedName>
        <fullName evidence="10">GH18 domain-containing protein</fullName>
    </recommendedName>
</protein>
<dbReference type="Pfam" id="PF00704">
    <property type="entry name" value="Glyco_hydro_18"/>
    <property type="match status" value="1"/>
</dbReference>
<evidence type="ECO:0000256" key="7">
    <source>
        <dbReference type="RuleBase" id="RU000489"/>
    </source>
</evidence>
<evidence type="ECO:0000313" key="12">
    <source>
        <dbReference type="Proteomes" id="UP001151518"/>
    </source>
</evidence>
<dbReference type="GO" id="GO:0008061">
    <property type="term" value="F:chitin binding"/>
    <property type="evidence" value="ECO:0007669"/>
    <property type="project" value="InterPro"/>
</dbReference>
<dbReference type="PANTHER" id="PTHR11177:SF392">
    <property type="entry name" value="HAP41P"/>
    <property type="match status" value="1"/>
</dbReference>
<comment type="similarity">
    <text evidence="8">Belongs to the glycosyl hydrolase 18 family.</text>
</comment>
<sequence>MQYKALFAVAGMALSTMQALGKPFVIGYYPSWKREQLAHANLSKYTHINMAFGIPTSTGSLWFAGDWFLSQIVADLHTVGTKVLMSVGGWTDSNKFSAIMKSPSLRMDMINAIVKFVDSYQLDGIDIDWEYPGRPGDTCNIIDMANDTPNLLRFLQDLRAAFASKFGNKNKKLITMAVRVQPFDINGSPIADVSEFAKVVDYANLMQYDINGGWNNVTGPNAPLDFEQGKAAQVSFVSAIGMWTKAGWPAHKLTAGLAFYGRSAIALEDMTEDLKNQYQLQSNNVPSGDLEDTPSYDDCAGTTTVSGTWQWKHLRDQGILVSPAEAVLPWVRQWDGVSQTPWLFNPTTKQFISYDDPESIGIKAKYAASNGLAGVMVWSVNMDYNDELVDAARNYLA</sequence>
<feature type="signal peptide" evidence="9">
    <location>
        <begin position="1"/>
        <end position="21"/>
    </location>
</feature>
<comment type="catalytic activity">
    <reaction evidence="1">
        <text>Random endo-hydrolysis of N-acetyl-beta-D-glucosaminide (1-&gt;4)-beta-linkages in chitin and chitodextrins.</text>
        <dbReference type="EC" id="3.2.1.14"/>
    </reaction>
</comment>
<keyword evidence="2 7" id="KW-0378">Hydrolase</keyword>
<proteinExistence type="inferred from homology"/>
<dbReference type="PROSITE" id="PS01095">
    <property type="entry name" value="GH18_1"/>
    <property type="match status" value="1"/>
</dbReference>
<evidence type="ECO:0000256" key="8">
    <source>
        <dbReference type="RuleBase" id="RU004453"/>
    </source>
</evidence>
<evidence type="ECO:0000259" key="10">
    <source>
        <dbReference type="PROSITE" id="PS51910"/>
    </source>
</evidence>
<evidence type="ECO:0000256" key="2">
    <source>
        <dbReference type="ARBA" id="ARBA00022801"/>
    </source>
</evidence>
<dbReference type="OrthoDB" id="76388at2759"/>
<organism evidence="11 12">
    <name type="scientific">Coemansia spiralis</name>
    <dbReference type="NCBI Taxonomy" id="417178"/>
    <lineage>
        <taxon>Eukaryota</taxon>
        <taxon>Fungi</taxon>
        <taxon>Fungi incertae sedis</taxon>
        <taxon>Zoopagomycota</taxon>
        <taxon>Kickxellomycotina</taxon>
        <taxon>Kickxellomycetes</taxon>
        <taxon>Kickxellales</taxon>
        <taxon>Kickxellaceae</taxon>
        <taxon>Coemansia</taxon>
    </lineage>
</organism>
<evidence type="ECO:0000256" key="9">
    <source>
        <dbReference type="SAM" id="SignalP"/>
    </source>
</evidence>